<protein>
    <recommendedName>
        <fullName evidence="2 3">Small ribosomal subunit protein bS6</fullName>
    </recommendedName>
</protein>
<dbReference type="EMBL" id="PEZZ01000017">
    <property type="protein sequence ID" value="PIS05194.1"/>
    <property type="molecule type" value="Genomic_DNA"/>
</dbReference>
<dbReference type="InterPro" id="IPR020814">
    <property type="entry name" value="Ribosomal_S6_plastid/chlpt"/>
</dbReference>
<dbReference type="InterPro" id="IPR000529">
    <property type="entry name" value="Ribosomal_bS6"/>
</dbReference>
<dbReference type="GO" id="GO:0005737">
    <property type="term" value="C:cytoplasm"/>
    <property type="evidence" value="ECO:0007669"/>
    <property type="project" value="UniProtKB-ARBA"/>
</dbReference>
<dbReference type="Gene3D" id="3.30.70.60">
    <property type="match status" value="1"/>
</dbReference>
<keyword evidence="3" id="KW-0687">Ribonucleoprotein</keyword>
<keyword evidence="3 4" id="KW-0689">Ribosomal protein</keyword>
<reference evidence="5" key="1">
    <citation type="submission" date="2017-09" db="EMBL/GenBank/DDBJ databases">
        <title>Depth-based differentiation of microbial function through sediment-hosted aquifers and enrichment of novel symbionts in the deep terrestrial subsurface.</title>
        <authorList>
            <person name="Probst A.J."/>
            <person name="Ladd B."/>
            <person name="Jarett J.K."/>
            <person name="Geller-Mcgrath D.E."/>
            <person name="Sieber C.M.K."/>
            <person name="Emerson J.B."/>
            <person name="Anantharaman K."/>
            <person name="Thomas B.C."/>
            <person name="Malmstrom R."/>
            <person name="Stieglmeier M."/>
            <person name="Klingl A."/>
            <person name="Woyke T."/>
            <person name="Ryan C.M."/>
            <person name="Banfield J.F."/>
        </authorList>
    </citation>
    <scope>NUCLEOTIDE SEQUENCE [LARGE SCALE GENOMIC DNA]</scope>
</reference>
<dbReference type="GO" id="GO:0005840">
    <property type="term" value="C:ribosome"/>
    <property type="evidence" value="ECO:0007669"/>
    <property type="project" value="UniProtKB-KW"/>
</dbReference>
<comment type="similarity">
    <text evidence="1 3">Belongs to the bacterial ribosomal protein bS6 family.</text>
</comment>
<accession>A0A2H0W1H0</accession>
<dbReference type="Proteomes" id="UP000230935">
    <property type="component" value="Unassembled WGS sequence"/>
</dbReference>
<dbReference type="InterPro" id="IPR014717">
    <property type="entry name" value="Transl_elong_EF1B/ribsomal_bS6"/>
</dbReference>
<dbReference type="CDD" id="cd00473">
    <property type="entry name" value="bS6"/>
    <property type="match status" value="1"/>
</dbReference>
<dbReference type="PANTHER" id="PTHR21011">
    <property type="entry name" value="MITOCHONDRIAL 28S RIBOSOMAL PROTEIN S6"/>
    <property type="match status" value="1"/>
</dbReference>
<dbReference type="InterPro" id="IPR035980">
    <property type="entry name" value="Ribosomal_bS6_sf"/>
</dbReference>
<evidence type="ECO:0000256" key="2">
    <source>
        <dbReference type="ARBA" id="ARBA00035294"/>
    </source>
</evidence>
<dbReference type="GO" id="GO:1990904">
    <property type="term" value="C:ribonucleoprotein complex"/>
    <property type="evidence" value="ECO:0007669"/>
    <property type="project" value="UniProtKB-KW"/>
</dbReference>
<evidence type="ECO:0000256" key="1">
    <source>
        <dbReference type="ARBA" id="ARBA00009512"/>
    </source>
</evidence>
<evidence type="ECO:0000313" key="4">
    <source>
        <dbReference type="EMBL" id="PIS05194.1"/>
    </source>
</evidence>
<comment type="caution">
    <text evidence="4">The sequence shown here is derived from an EMBL/GenBank/DDBJ whole genome shotgun (WGS) entry which is preliminary data.</text>
</comment>
<evidence type="ECO:0000256" key="3">
    <source>
        <dbReference type="HAMAP-Rule" id="MF_00360"/>
    </source>
</evidence>
<organism evidence="4 5">
    <name type="scientific">Candidatus Buchananbacteria bacterium CG10_big_fil_rev_8_21_14_0_10_42_9</name>
    <dbReference type="NCBI Taxonomy" id="1974526"/>
    <lineage>
        <taxon>Bacteria</taxon>
        <taxon>Candidatus Buchananiibacteriota</taxon>
    </lineage>
</organism>
<gene>
    <name evidence="3 4" type="primary">rpsF</name>
    <name evidence="4" type="ORF">COT81_02545</name>
</gene>
<keyword evidence="3" id="KW-0694">RNA-binding</keyword>
<sequence>MHYELLYIIPGTFAENEIDPVRSKVSDLVKQSGKVTAETALGKKKLAYPIKHMAQGYYEIVEFDAEPTDMKKLDTNLKLYNDVLRHLIVKKEIVSGPAHVSRERVPDAPKLVKEIPTKDHASEKKTKSIDIDKKLDEILEDNML</sequence>
<dbReference type="PANTHER" id="PTHR21011:SF1">
    <property type="entry name" value="SMALL RIBOSOMAL SUBUNIT PROTEIN BS6M"/>
    <property type="match status" value="1"/>
</dbReference>
<comment type="function">
    <text evidence="3">Binds together with bS18 to 16S ribosomal RNA.</text>
</comment>
<evidence type="ECO:0000313" key="5">
    <source>
        <dbReference type="Proteomes" id="UP000230935"/>
    </source>
</evidence>
<dbReference type="NCBIfam" id="TIGR00166">
    <property type="entry name" value="S6"/>
    <property type="match status" value="1"/>
</dbReference>
<dbReference type="SUPFAM" id="SSF54995">
    <property type="entry name" value="Ribosomal protein S6"/>
    <property type="match status" value="1"/>
</dbReference>
<proteinExistence type="inferred from homology"/>
<dbReference type="GO" id="GO:0006412">
    <property type="term" value="P:translation"/>
    <property type="evidence" value="ECO:0007669"/>
    <property type="project" value="UniProtKB-UniRule"/>
</dbReference>
<dbReference type="Pfam" id="PF01250">
    <property type="entry name" value="Ribosomal_S6"/>
    <property type="match status" value="1"/>
</dbReference>
<name>A0A2H0W1H0_9BACT</name>
<dbReference type="GO" id="GO:0003735">
    <property type="term" value="F:structural constituent of ribosome"/>
    <property type="evidence" value="ECO:0007669"/>
    <property type="project" value="InterPro"/>
</dbReference>
<dbReference type="HAMAP" id="MF_00360">
    <property type="entry name" value="Ribosomal_bS6"/>
    <property type="match status" value="1"/>
</dbReference>
<keyword evidence="3" id="KW-0699">rRNA-binding</keyword>
<dbReference type="AlphaFoldDB" id="A0A2H0W1H0"/>
<dbReference type="GO" id="GO:0070181">
    <property type="term" value="F:small ribosomal subunit rRNA binding"/>
    <property type="evidence" value="ECO:0007669"/>
    <property type="project" value="TreeGrafter"/>
</dbReference>